<dbReference type="SMART" id="SM00974">
    <property type="entry name" value="T5orf172"/>
    <property type="match status" value="1"/>
</dbReference>
<name>A0A841ARZ9_9MICO</name>
<dbReference type="EMBL" id="JACHMJ010000001">
    <property type="protein sequence ID" value="MBB5844345.1"/>
    <property type="molecule type" value="Genomic_DNA"/>
</dbReference>
<organism evidence="2 3">
    <name type="scientific">Conyzicola lurida</name>
    <dbReference type="NCBI Taxonomy" id="1172621"/>
    <lineage>
        <taxon>Bacteria</taxon>
        <taxon>Bacillati</taxon>
        <taxon>Actinomycetota</taxon>
        <taxon>Actinomycetes</taxon>
        <taxon>Micrococcales</taxon>
        <taxon>Microbacteriaceae</taxon>
        <taxon>Conyzicola</taxon>
    </lineage>
</organism>
<protein>
    <recommendedName>
        <fullName evidence="1">Bacteriophage T5 Orf172 DNA-binding domain-containing protein</fullName>
    </recommendedName>
</protein>
<dbReference type="AlphaFoldDB" id="A0A841ARZ9"/>
<feature type="domain" description="Bacteriophage T5 Orf172 DNA-binding" evidence="1">
    <location>
        <begin position="96"/>
        <end position="165"/>
    </location>
</feature>
<gene>
    <name evidence="2" type="ORF">HD599_002668</name>
</gene>
<dbReference type="RefSeq" id="WP_343062071.1">
    <property type="nucleotide sequence ID" value="NZ_JACHMJ010000001.1"/>
</dbReference>
<evidence type="ECO:0000259" key="1">
    <source>
        <dbReference type="SMART" id="SM00974"/>
    </source>
</evidence>
<comment type="caution">
    <text evidence="2">The sequence shown here is derived from an EMBL/GenBank/DDBJ whole genome shotgun (WGS) entry which is preliminary data.</text>
</comment>
<evidence type="ECO:0000313" key="2">
    <source>
        <dbReference type="EMBL" id="MBB5844345.1"/>
    </source>
</evidence>
<evidence type="ECO:0000313" key="3">
    <source>
        <dbReference type="Proteomes" id="UP000536685"/>
    </source>
</evidence>
<sequence length="189" mass="20797">MNRCLIVDDAGQCCAASVAPGAPLDLCAAHLLEAHDWVAGDVGVTDILPSPCLACGSRLGLHYPSGWLCAVCEWKVGEVPDPDDALAARVDVVYYLRFGDRIKIGTSSNPRQRFAALRYDEVLAFERGDRTLEQRRHAQFAAHRLSPRSEWFGSHDALLAHIEVLRSGVDDPWSLYALWRSQRLALGAS</sequence>
<dbReference type="InterPro" id="IPR018306">
    <property type="entry name" value="Phage_T5_Orf172_DNA-bd"/>
</dbReference>
<keyword evidence="3" id="KW-1185">Reference proteome</keyword>
<reference evidence="2 3" key="1">
    <citation type="submission" date="2020-08" db="EMBL/GenBank/DDBJ databases">
        <title>Sequencing the genomes of 1000 actinobacteria strains.</title>
        <authorList>
            <person name="Klenk H.-P."/>
        </authorList>
    </citation>
    <scope>NUCLEOTIDE SEQUENCE [LARGE SCALE GENOMIC DNA]</scope>
    <source>
        <strain evidence="2 3">DSM 105784</strain>
    </source>
</reference>
<proteinExistence type="predicted"/>
<dbReference type="Pfam" id="PF13455">
    <property type="entry name" value="MUG113"/>
    <property type="match status" value="1"/>
</dbReference>
<dbReference type="Proteomes" id="UP000536685">
    <property type="component" value="Unassembled WGS sequence"/>
</dbReference>
<accession>A0A841ARZ9</accession>